<feature type="transmembrane region" description="Helical" evidence="2">
    <location>
        <begin position="446"/>
        <end position="468"/>
    </location>
</feature>
<feature type="region of interest" description="Disordered" evidence="1">
    <location>
        <begin position="32"/>
        <end position="122"/>
    </location>
</feature>
<feature type="transmembrane region" description="Helical" evidence="2">
    <location>
        <begin position="674"/>
        <end position="696"/>
    </location>
</feature>
<feature type="transmembrane region" description="Helical" evidence="2">
    <location>
        <begin position="638"/>
        <end position="662"/>
    </location>
</feature>
<evidence type="ECO:0000256" key="3">
    <source>
        <dbReference type="SAM" id="SignalP"/>
    </source>
</evidence>
<dbReference type="AlphaFoldDB" id="A0AAU7GBK5"/>
<evidence type="ECO:0000256" key="2">
    <source>
        <dbReference type="SAM" id="Phobius"/>
    </source>
</evidence>
<feature type="region of interest" description="Disordered" evidence="1">
    <location>
        <begin position="383"/>
        <end position="428"/>
    </location>
</feature>
<gene>
    <name evidence="5" type="ORF">AAME72_00350</name>
</gene>
<feature type="transmembrane region" description="Helical" evidence="2">
    <location>
        <begin position="734"/>
        <end position="757"/>
    </location>
</feature>
<feature type="compositionally biased region" description="Low complexity" evidence="1">
    <location>
        <begin position="401"/>
        <end position="411"/>
    </location>
</feature>
<name>A0AAU7GBK5_9MICO</name>
<organism evidence="5">
    <name type="scientific">Leifsonia sp. NPDC080035</name>
    <dbReference type="NCBI Taxonomy" id="3143936"/>
    <lineage>
        <taxon>Bacteria</taxon>
        <taxon>Bacillati</taxon>
        <taxon>Actinomycetota</taxon>
        <taxon>Actinomycetes</taxon>
        <taxon>Micrococcales</taxon>
        <taxon>Microbacteriaceae</taxon>
        <taxon>Leifsonia</taxon>
    </lineage>
</organism>
<accession>A0AAU7GBK5</accession>
<reference evidence="5" key="1">
    <citation type="submission" date="2024-05" db="EMBL/GenBank/DDBJ databases">
        <title>The Natural Products Discovery Center: Release of the First 8490 Sequenced Strains for Exploring Actinobacteria Biosynthetic Diversity.</title>
        <authorList>
            <person name="Kalkreuter E."/>
            <person name="Kautsar S.A."/>
            <person name="Yang D."/>
            <person name="Bader C.D."/>
            <person name="Teijaro C.N."/>
            <person name="Fluegel L."/>
            <person name="Davis C.M."/>
            <person name="Simpson J.R."/>
            <person name="Lauterbach L."/>
            <person name="Steele A.D."/>
            <person name="Gui C."/>
            <person name="Meng S."/>
            <person name="Li G."/>
            <person name="Viehrig K."/>
            <person name="Ye F."/>
            <person name="Su P."/>
            <person name="Kiefer A.F."/>
            <person name="Nichols A."/>
            <person name="Cepeda A.J."/>
            <person name="Yan W."/>
            <person name="Fan B."/>
            <person name="Jiang Y."/>
            <person name="Adhikari A."/>
            <person name="Zheng C.-J."/>
            <person name="Schuster L."/>
            <person name="Cowan T.M."/>
            <person name="Smanski M.J."/>
            <person name="Chevrette M.G."/>
            <person name="de Carvalho L.P.S."/>
            <person name="Shen B."/>
        </authorList>
    </citation>
    <scope>NUCLEOTIDE SEQUENCE</scope>
    <source>
        <strain evidence="5">NPDC080035</strain>
    </source>
</reference>
<evidence type="ECO:0000256" key="1">
    <source>
        <dbReference type="SAM" id="MobiDB-lite"/>
    </source>
</evidence>
<proteinExistence type="predicted"/>
<keyword evidence="2" id="KW-0812">Transmembrane</keyword>
<dbReference type="Pfam" id="PF19077">
    <property type="entry name" value="Big_13"/>
    <property type="match status" value="1"/>
</dbReference>
<feature type="compositionally biased region" description="Pro residues" evidence="1">
    <location>
        <begin position="388"/>
        <end position="400"/>
    </location>
</feature>
<feature type="chain" id="PRO_5043526288" evidence="3">
    <location>
        <begin position="38"/>
        <end position="765"/>
    </location>
</feature>
<feature type="compositionally biased region" description="Low complexity" evidence="1">
    <location>
        <begin position="32"/>
        <end position="106"/>
    </location>
</feature>
<dbReference type="GO" id="GO:0005975">
    <property type="term" value="P:carbohydrate metabolic process"/>
    <property type="evidence" value="ECO:0007669"/>
    <property type="project" value="UniProtKB-ARBA"/>
</dbReference>
<sequence length="765" mass="75069">MSPPVRSRGATGPIVGAIAALLLAAASIAGLAPPASAASPGDTGASPPASSASPPASSASRSTGTSGTSSTGTSSSSSTASLSSTALPTSASTSSPAERPAESDTPTPTPTPDPPRLRDLPSGLVTSFPVVVSGSARAGEVLDVSGGSSDSAASSCSVTADASGDWSCSLRRLPDGPGVPIRVESRTTGLADTGRVDVLSPPVITTTDGGSTGGGLRGTAYPGATVTVTAENGRSCSFPADGSGAWGCVIPGIGDGRHTVTATQVAPFSRTRSGRSAPVHVVVDTTAPGAPTITAPAPGASVGAGHAIGFGGSAEPGGQVTVYASTTRGTTVACTATVPASRAWSCQGALDAGSYVASALERDAAGNVSAGSNTVAVTVETPTAMAPPATPTPAPTPTPSPSHAAPAAPSAPASPGPPRPGAKSWTDTPFTVASAPAVTAASVPGWLRSIALAVAALLLLMLPARLLAAALTRDRSADPARPSARSSLFGRNRSRAELGEADALLGRRIAGEDPADGGTVAGVAGQPVWLAPVVGVIAAALVTLSTSVQDAGAYVRLLIALAIAVCGVNAVWVLAARGTARHNGITPPRPVVRPVLLIVVAATALGSRLIGLEPALLFGIVLGVMLPEGTDRVVRGRVAAVQVSAVAALGVLAWLTVGVLPAPSGAVSAFFVELANAVALVGIGSTAVALLPVGGLAGRAVFQWSRPIWLGLSLVVYTVLFALLLPVASLATTGAGGLVVGLLALGFAVMCVCVWLWERYVEPAR</sequence>
<protein>
    <submittedName>
        <fullName evidence="5">Ig-like domain-containing protein</fullName>
    </submittedName>
</protein>
<feature type="transmembrane region" description="Helical" evidence="2">
    <location>
        <begin position="708"/>
        <end position="728"/>
    </location>
</feature>
<dbReference type="RefSeq" id="WP_348788277.1">
    <property type="nucleotide sequence ID" value="NZ_CP157390.1"/>
</dbReference>
<dbReference type="EMBL" id="CP157390">
    <property type="protein sequence ID" value="XBM48326.1"/>
    <property type="molecule type" value="Genomic_DNA"/>
</dbReference>
<keyword evidence="2" id="KW-1133">Transmembrane helix</keyword>
<feature type="domain" description="Bacterial Ig-like" evidence="4">
    <location>
        <begin position="310"/>
        <end position="381"/>
    </location>
</feature>
<feature type="transmembrane region" description="Helical" evidence="2">
    <location>
        <begin position="595"/>
        <end position="626"/>
    </location>
</feature>
<feature type="signal peptide" evidence="3">
    <location>
        <begin position="1"/>
        <end position="37"/>
    </location>
</feature>
<dbReference type="InterPro" id="IPR044016">
    <property type="entry name" value="Big_13"/>
</dbReference>
<keyword evidence="2" id="KW-0472">Membrane</keyword>
<evidence type="ECO:0000313" key="5">
    <source>
        <dbReference type="EMBL" id="XBM48326.1"/>
    </source>
</evidence>
<dbReference type="InterPro" id="IPR013783">
    <property type="entry name" value="Ig-like_fold"/>
</dbReference>
<evidence type="ECO:0000259" key="4">
    <source>
        <dbReference type="Pfam" id="PF19077"/>
    </source>
</evidence>
<keyword evidence="3" id="KW-0732">Signal</keyword>
<dbReference type="Gene3D" id="2.60.40.10">
    <property type="entry name" value="Immunoglobulins"/>
    <property type="match status" value="2"/>
</dbReference>
<feature type="transmembrane region" description="Helical" evidence="2">
    <location>
        <begin position="553"/>
        <end position="575"/>
    </location>
</feature>